<dbReference type="GeneID" id="55810287"/>
<dbReference type="Gene3D" id="3.30.565.10">
    <property type="entry name" value="Histidine kinase-like ATPase, C-terminal domain"/>
    <property type="match status" value="1"/>
</dbReference>
<dbReference type="EMBL" id="MH460829">
    <property type="protein sequence ID" value="AXF40570.1"/>
    <property type="molecule type" value="Genomic_DNA"/>
</dbReference>
<reference evidence="2" key="1">
    <citation type="submission" date="2018-06" db="EMBL/GenBank/DDBJ databases">
        <title>Whole genome analysis of phage vB_ApiM_fHyAci03 infecting Acinetobacter pittii.</title>
        <authorList>
            <person name="Kiljunen S."/>
            <person name="Wicklund A."/>
            <person name="Skurnik M."/>
        </authorList>
    </citation>
    <scope>NUCLEOTIDE SEQUENCE [LARGE SCALE GENOMIC DNA]</scope>
</reference>
<dbReference type="InterPro" id="IPR036890">
    <property type="entry name" value="HATPase_C_sf"/>
</dbReference>
<evidence type="ECO:0000313" key="2">
    <source>
        <dbReference type="Proteomes" id="UP000255697"/>
    </source>
</evidence>
<dbReference type="SUPFAM" id="SSF55874">
    <property type="entry name" value="ATPase domain of HSP90 chaperone/DNA topoisomerase II/histidine kinase"/>
    <property type="match status" value="1"/>
</dbReference>
<dbReference type="RefSeq" id="YP_009880771.1">
    <property type="nucleotide sequence ID" value="NC_049438.1"/>
</dbReference>
<gene>
    <name evidence="1" type="primary">rIIA</name>
    <name evidence="1" type="ORF">Ac3_001</name>
</gene>
<sequence>MQFNNQNEVILGNSGDAHKFSISTSAKAFQILSSGIYKHKIRAVVREVVCNAMDAHLLNGTKAKWQVKAPNELDPRFVVRDYGPGLSHDDMITIYTQYFKSLKTDRGDLTGGFGLGAKSPFSYTDTFNVTSFFEGTVRIYTAALSNGEPQIMKVFEGPFEEGDKSGIEVTVPVRALDINSWHSEIRRILAPFDPDVYELSGANLNVPSFKNFETYSDDYFFTRYNESVDGPGVYAICGNIVYPLEGTPGMKTSWLNATAPVTYVHFPINELMPQPSREELQMDEFTINNIVKRVNKINDDLMASDIASLHEIKYERKLARELLRMAGTKHNVLMASGIKFLNGTVSVEDAGKVGEHPNLQRELSHARIYETSSYSPRVKKPVDNLVMYRRHKVSEIRLSDLIDYRREYIHFLIDDGVSAKKVRDIIKAMAANPSKNYPRINEPVIVVRRSNPVEMALIDTFKEIYQGDEVRILNTTDLEPLRKSMEVKAEKADKPREKRPASANVIVTKYNKHTNKYDYEELFLTSSEIDELSGFCIGSYNSDPTALCTQFGFIDGIELEPLKRLAYKFGIKTLYQIRPSAYKRALKNPGLKCAVEHIFKGVIELVNTTDCDSYCYRQTHDRLHNNIMGNKMLNVLYSYACGANTEEFDKFYKIMQVADRIRIKSESDLYEEYIQSLISYRANYSAARNRFSQFEEKLAHEHPMVHYVLNNCYSITDRMAKDILNNLGIKNEGDTSD</sequence>
<evidence type="ECO:0000313" key="1">
    <source>
        <dbReference type="EMBL" id="AXF40570.1"/>
    </source>
</evidence>
<keyword evidence="2" id="KW-1185">Reference proteome</keyword>
<organism evidence="1 2">
    <name type="scientific">Acinetobacter phage vB_ApiM_fHyAci03</name>
    <dbReference type="NCBI Taxonomy" id="2269366"/>
    <lineage>
        <taxon>Viruses</taxon>
        <taxon>Duplodnaviria</taxon>
        <taxon>Heunggongvirae</taxon>
        <taxon>Uroviricota</taxon>
        <taxon>Caudoviricetes</taxon>
        <taxon>Pantevenvirales</taxon>
        <taxon>Straboviridae</taxon>
        <taxon>Twarogvirinae</taxon>
        <taxon>Lazarusvirus</taxon>
        <taxon>Lazarusvirus fhyacithree</taxon>
    </lineage>
</organism>
<dbReference type="Proteomes" id="UP000255697">
    <property type="component" value="Segment"/>
</dbReference>
<name>A0A345AUI7_9CAUD</name>
<proteinExistence type="predicted"/>
<accession>A0A345AUI7</accession>
<dbReference type="KEGG" id="vg:55810287"/>
<protein>
    <submittedName>
        <fullName evidence="1">RIIA protector from prophage-induced early lysis</fullName>
    </submittedName>
</protein>